<dbReference type="GO" id="GO:0044209">
    <property type="term" value="P:AMP salvage"/>
    <property type="evidence" value="ECO:0007669"/>
    <property type="project" value="TreeGrafter"/>
</dbReference>
<dbReference type="GO" id="GO:0005737">
    <property type="term" value="C:cytoplasm"/>
    <property type="evidence" value="ECO:0007669"/>
    <property type="project" value="UniProtKB-SubCell"/>
</dbReference>
<dbReference type="NCBIfam" id="NF002636">
    <property type="entry name" value="PRK02304.1-5"/>
    <property type="match status" value="1"/>
</dbReference>
<evidence type="ECO:0000259" key="13">
    <source>
        <dbReference type="Pfam" id="PF00156"/>
    </source>
</evidence>
<dbReference type="InterPro" id="IPR000836">
    <property type="entry name" value="PRTase_dom"/>
</dbReference>
<evidence type="ECO:0000256" key="9">
    <source>
        <dbReference type="ARBA" id="ARBA00022676"/>
    </source>
</evidence>
<organism evidence="14 16">
    <name type="scientific">Hortaea werneckii</name>
    <name type="common">Black yeast</name>
    <name type="synonym">Cladosporium werneckii</name>
    <dbReference type="NCBI Taxonomy" id="91943"/>
    <lineage>
        <taxon>Eukaryota</taxon>
        <taxon>Fungi</taxon>
        <taxon>Dikarya</taxon>
        <taxon>Ascomycota</taxon>
        <taxon>Pezizomycotina</taxon>
        <taxon>Dothideomycetes</taxon>
        <taxon>Dothideomycetidae</taxon>
        <taxon>Mycosphaerellales</taxon>
        <taxon>Teratosphaeriaceae</taxon>
        <taxon>Hortaea</taxon>
    </lineage>
</organism>
<dbReference type="GO" id="GO:0006166">
    <property type="term" value="P:purine ribonucleoside salvage"/>
    <property type="evidence" value="ECO:0007669"/>
    <property type="project" value="UniProtKB-KW"/>
</dbReference>
<reference evidence="14 16" key="1">
    <citation type="journal article" date="2018" name="BMC Genomics">
        <title>Genomic evidence for intraspecific hybridization in a clonal and extremely halotolerant yeast.</title>
        <authorList>
            <person name="Gostincar C."/>
            <person name="Stajich J.E."/>
            <person name="Zupancic J."/>
            <person name="Zalar P."/>
            <person name="Gunde-Cimerman N."/>
        </authorList>
    </citation>
    <scope>NUCLEOTIDE SEQUENCE [LARGE SCALE GENOMIC DNA]</scope>
    <source>
        <strain evidence="14 16">EXF-6651</strain>
    </source>
</reference>
<comment type="function">
    <text evidence="2">Catalyzes a salvage reaction resulting in the formation of AMP, that is energically less costly than de novo synthesis.</text>
</comment>
<dbReference type="AlphaFoldDB" id="A0A3M6ZM28"/>
<evidence type="ECO:0000256" key="1">
    <source>
        <dbReference type="ARBA" id="ARBA00000868"/>
    </source>
</evidence>
<feature type="domain" description="Phosphoribosyltransferase" evidence="13">
    <location>
        <begin position="2"/>
        <end position="102"/>
    </location>
</feature>
<comment type="subunit">
    <text evidence="6">Homodimer.</text>
</comment>
<evidence type="ECO:0000256" key="10">
    <source>
        <dbReference type="ARBA" id="ARBA00022679"/>
    </source>
</evidence>
<evidence type="ECO:0000256" key="2">
    <source>
        <dbReference type="ARBA" id="ARBA00003968"/>
    </source>
</evidence>
<evidence type="ECO:0000256" key="4">
    <source>
        <dbReference type="ARBA" id="ARBA00004659"/>
    </source>
</evidence>
<dbReference type="EC" id="2.4.2.7" evidence="7"/>
<evidence type="ECO:0000256" key="12">
    <source>
        <dbReference type="SAM" id="MobiDB-lite"/>
    </source>
</evidence>
<dbReference type="Gene3D" id="3.40.50.2020">
    <property type="match status" value="1"/>
</dbReference>
<comment type="similarity">
    <text evidence="5">Belongs to the purine/pyrimidine phosphoribosyltransferase family.</text>
</comment>
<dbReference type="InterPro" id="IPR029057">
    <property type="entry name" value="PRTase-like"/>
</dbReference>
<dbReference type="EMBL" id="QWIM01002262">
    <property type="protein sequence ID" value="RMY16348.1"/>
    <property type="molecule type" value="Genomic_DNA"/>
</dbReference>
<dbReference type="CDD" id="cd06223">
    <property type="entry name" value="PRTases_typeI"/>
    <property type="match status" value="1"/>
</dbReference>
<dbReference type="PANTHER" id="PTHR32315">
    <property type="entry name" value="ADENINE PHOSPHORIBOSYLTRANSFERASE"/>
    <property type="match status" value="1"/>
</dbReference>
<feature type="non-terminal residue" evidence="14">
    <location>
        <position position="1"/>
    </location>
</feature>
<evidence type="ECO:0000313" key="15">
    <source>
        <dbReference type="EMBL" id="RMY36143.1"/>
    </source>
</evidence>
<evidence type="ECO:0000313" key="14">
    <source>
        <dbReference type="EMBL" id="RMY16348.1"/>
    </source>
</evidence>
<dbReference type="InterPro" id="IPR050054">
    <property type="entry name" value="UPRTase/APRTase"/>
</dbReference>
<keyword evidence="9" id="KW-0328">Glycosyltransferase</keyword>
<evidence type="ECO:0000313" key="16">
    <source>
        <dbReference type="Proteomes" id="UP000276864"/>
    </source>
</evidence>
<comment type="pathway">
    <text evidence="4">Purine metabolism; AMP biosynthesis via salvage pathway; AMP from adenine: step 1/1.</text>
</comment>
<evidence type="ECO:0000256" key="5">
    <source>
        <dbReference type="ARBA" id="ARBA00008391"/>
    </source>
</evidence>
<dbReference type="GO" id="GO:0003999">
    <property type="term" value="F:adenine phosphoribosyltransferase activity"/>
    <property type="evidence" value="ECO:0007669"/>
    <property type="project" value="UniProtKB-EC"/>
</dbReference>
<dbReference type="FunFam" id="3.40.50.2020:FF:000004">
    <property type="entry name" value="Adenine phosphoribosyltransferase"/>
    <property type="match status" value="1"/>
</dbReference>
<comment type="subcellular location">
    <subcellularLocation>
        <location evidence="3">Cytoplasm</location>
    </subcellularLocation>
</comment>
<evidence type="ECO:0000256" key="8">
    <source>
        <dbReference type="ARBA" id="ARBA00022490"/>
    </source>
</evidence>
<evidence type="ECO:0000256" key="11">
    <source>
        <dbReference type="ARBA" id="ARBA00022726"/>
    </source>
</evidence>
<dbReference type="GO" id="GO:0016208">
    <property type="term" value="F:AMP binding"/>
    <property type="evidence" value="ECO:0007669"/>
    <property type="project" value="TreeGrafter"/>
</dbReference>
<dbReference type="SUPFAM" id="SSF53271">
    <property type="entry name" value="PRTase-like"/>
    <property type="match status" value="1"/>
</dbReference>
<gene>
    <name evidence="15" type="ORF">D0866_04140</name>
    <name evidence="14" type="ORF">D0866_13684</name>
</gene>
<keyword evidence="8" id="KW-0963">Cytoplasm</keyword>
<evidence type="ECO:0000256" key="7">
    <source>
        <dbReference type="ARBA" id="ARBA00011893"/>
    </source>
</evidence>
<dbReference type="GO" id="GO:0002055">
    <property type="term" value="F:adenine binding"/>
    <property type="evidence" value="ECO:0007669"/>
    <property type="project" value="TreeGrafter"/>
</dbReference>
<dbReference type="PANTHER" id="PTHR32315:SF3">
    <property type="entry name" value="ADENINE PHOSPHORIBOSYLTRANSFERASE"/>
    <property type="match status" value="1"/>
</dbReference>
<dbReference type="GO" id="GO:0006168">
    <property type="term" value="P:adenine salvage"/>
    <property type="evidence" value="ECO:0007669"/>
    <property type="project" value="TreeGrafter"/>
</dbReference>
<comment type="caution">
    <text evidence="14">The sequence shown here is derived from an EMBL/GenBank/DDBJ whole genome shotgun (WGS) entry which is preliminary data.</text>
</comment>
<accession>A0A3M6ZM28</accession>
<comment type="catalytic activity">
    <reaction evidence="1">
        <text>AMP + diphosphate = 5-phospho-alpha-D-ribose 1-diphosphate + adenine</text>
        <dbReference type="Rhea" id="RHEA:16609"/>
        <dbReference type="ChEBI" id="CHEBI:16708"/>
        <dbReference type="ChEBI" id="CHEBI:33019"/>
        <dbReference type="ChEBI" id="CHEBI:58017"/>
        <dbReference type="ChEBI" id="CHEBI:456215"/>
        <dbReference type="EC" id="2.4.2.7"/>
    </reaction>
</comment>
<feature type="region of interest" description="Disordered" evidence="12">
    <location>
        <begin position="117"/>
        <end position="149"/>
    </location>
</feature>
<evidence type="ECO:0000256" key="3">
    <source>
        <dbReference type="ARBA" id="ARBA00004496"/>
    </source>
</evidence>
<dbReference type="Pfam" id="PF00156">
    <property type="entry name" value="Pribosyltran"/>
    <property type="match status" value="1"/>
</dbReference>
<sequence>ESRGFLFGPQLALRLGAGFVPVRKKGKLPGEVATETFKKEYGEDVFQMQSDAIQKGQKVVIVDDIIATGGSAAAAGNLVRKLGGNLLGYVFIMELDFLKGREKLDAPVHTLLTGQEKGLDLPLGQTKESAEEAAKPVTDAGGAASQQQP</sequence>
<proteinExistence type="inferred from homology"/>
<keyword evidence="11" id="KW-0660">Purine salvage</keyword>
<keyword evidence="10" id="KW-0808">Transferase</keyword>
<protein>
    <recommendedName>
        <fullName evidence="7">adenine phosphoribosyltransferase</fullName>
        <ecNumber evidence="7">2.4.2.7</ecNumber>
    </recommendedName>
</protein>
<evidence type="ECO:0000256" key="6">
    <source>
        <dbReference type="ARBA" id="ARBA00011738"/>
    </source>
</evidence>
<dbReference type="Proteomes" id="UP000276864">
    <property type="component" value="Unassembled WGS sequence"/>
</dbReference>
<name>A0A3M6ZM28_HORWE</name>
<dbReference type="EMBL" id="QWIM01000324">
    <property type="protein sequence ID" value="RMY36143.1"/>
    <property type="molecule type" value="Genomic_DNA"/>
</dbReference>